<dbReference type="Proteomes" id="UP000540656">
    <property type="component" value="Unassembled WGS sequence"/>
</dbReference>
<accession>A0A7Y9RX30</accession>
<keyword evidence="1" id="KW-0378">Hydrolase</keyword>
<name>A0A7Y9RX30_9ACTN</name>
<dbReference type="SUPFAM" id="SSF53474">
    <property type="entry name" value="alpha/beta-Hydrolases"/>
    <property type="match status" value="1"/>
</dbReference>
<evidence type="ECO:0000313" key="3">
    <source>
        <dbReference type="EMBL" id="NYG58252.1"/>
    </source>
</evidence>
<dbReference type="EMBL" id="JACCAA010000001">
    <property type="protein sequence ID" value="NYG58252.1"/>
    <property type="molecule type" value="Genomic_DNA"/>
</dbReference>
<dbReference type="InterPro" id="IPR029058">
    <property type="entry name" value="AB_hydrolase_fold"/>
</dbReference>
<dbReference type="AlphaFoldDB" id="A0A7Y9RX30"/>
<dbReference type="Pfam" id="PF00561">
    <property type="entry name" value="Abhydrolase_1"/>
    <property type="match status" value="1"/>
</dbReference>
<evidence type="ECO:0000256" key="1">
    <source>
        <dbReference type="ARBA" id="ARBA00022801"/>
    </source>
</evidence>
<comment type="caution">
    <text evidence="3">The sequence shown here is derived from an EMBL/GenBank/DDBJ whole genome shotgun (WGS) entry which is preliminary data.</text>
</comment>
<dbReference type="Gene3D" id="3.40.50.1820">
    <property type="entry name" value="alpha/beta hydrolase"/>
    <property type="match status" value="1"/>
</dbReference>
<dbReference type="RefSeq" id="WP_179501430.1">
    <property type="nucleotide sequence ID" value="NZ_JACCAA010000001.1"/>
</dbReference>
<dbReference type="InterPro" id="IPR000073">
    <property type="entry name" value="AB_hydrolase_1"/>
</dbReference>
<dbReference type="GO" id="GO:0016787">
    <property type="term" value="F:hydrolase activity"/>
    <property type="evidence" value="ECO:0007669"/>
    <property type="project" value="UniProtKB-KW"/>
</dbReference>
<evidence type="ECO:0000259" key="2">
    <source>
        <dbReference type="Pfam" id="PF00561"/>
    </source>
</evidence>
<proteinExistence type="predicted"/>
<keyword evidence="4" id="KW-1185">Reference proteome</keyword>
<protein>
    <submittedName>
        <fullName evidence="3">Pimeloyl-ACP methyl ester carboxylesterase</fullName>
    </submittedName>
</protein>
<reference evidence="3 4" key="1">
    <citation type="submission" date="2020-07" db="EMBL/GenBank/DDBJ databases">
        <title>Sequencing the genomes of 1000 actinobacteria strains.</title>
        <authorList>
            <person name="Klenk H.-P."/>
        </authorList>
    </citation>
    <scope>NUCLEOTIDE SEQUENCE [LARGE SCALE GENOMIC DNA]</scope>
    <source>
        <strain evidence="3 4">DSM 23819</strain>
    </source>
</reference>
<feature type="domain" description="AB hydrolase-1" evidence="2">
    <location>
        <begin position="46"/>
        <end position="145"/>
    </location>
</feature>
<evidence type="ECO:0000313" key="4">
    <source>
        <dbReference type="Proteomes" id="UP000540656"/>
    </source>
</evidence>
<gene>
    <name evidence="3" type="ORF">BJ980_001175</name>
</gene>
<dbReference type="InterPro" id="IPR000639">
    <property type="entry name" value="Epox_hydrolase-like"/>
</dbReference>
<dbReference type="PANTHER" id="PTHR43329">
    <property type="entry name" value="EPOXIDE HYDROLASE"/>
    <property type="match status" value="1"/>
</dbReference>
<organism evidence="3 4">
    <name type="scientific">Nocardioides daedukensis</name>
    <dbReference type="NCBI Taxonomy" id="634462"/>
    <lineage>
        <taxon>Bacteria</taxon>
        <taxon>Bacillati</taxon>
        <taxon>Actinomycetota</taxon>
        <taxon>Actinomycetes</taxon>
        <taxon>Propionibacteriales</taxon>
        <taxon>Nocardioidaceae</taxon>
        <taxon>Nocardioides</taxon>
    </lineage>
</organism>
<dbReference type="PRINTS" id="PR00412">
    <property type="entry name" value="EPOXHYDRLASE"/>
</dbReference>
<sequence>MAAVVPPGPTTELSSVPEVFYFDVVSADGTKLRGWTNDPDCLIDGPTVLLCNGLGTNPWTTPSVLAPDSGIRVVSWNHRGTGGSERPQDRTHVGVDSFVEDAVAVLDHIGVERSVLMGWSIGVNTMFELAFRHPERVAGLFAFAGVPGDTFATMLAPLRLPRVVARGISVNITRAVALAGRAITPITTRLPISERTVGLLSRTGFMFPVADPALAAHAVREFLSTPVDWYFHLALTTSRHGRVSLSSIKVPTAFVAGKWDILAGSRDMATAAERIEGATYVELVGSHFIAMEQPQRFHELLLEFLDRVEQAEASSTPA</sequence>